<dbReference type="AlphaFoldDB" id="A0A2U1PRZ0"/>
<feature type="region of interest" description="Disordered" evidence="1">
    <location>
        <begin position="26"/>
        <end position="88"/>
    </location>
</feature>
<evidence type="ECO:0000256" key="1">
    <source>
        <dbReference type="SAM" id="MobiDB-lite"/>
    </source>
</evidence>
<dbReference type="PANTHER" id="PTHR33625">
    <property type="entry name" value="OS08G0179900 PROTEIN"/>
    <property type="match status" value="1"/>
</dbReference>
<organism evidence="2 3">
    <name type="scientific">Artemisia annua</name>
    <name type="common">Sweet wormwood</name>
    <dbReference type="NCBI Taxonomy" id="35608"/>
    <lineage>
        <taxon>Eukaryota</taxon>
        <taxon>Viridiplantae</taxon>
        <taxon>Streptophyta</taxon>
        <taxon>Embryophyta</taxon>
        <taxon>Tracheophyta</taxon>
        <taxon>Spermatophyta</taxon>
        <taxon>Magnoliopsida</taxon>
        <taxon>eudicotyledons</taxon>
        <taxon>Gunneridae</taxon>
        <taxon>Pentapetalae</taxon>
        <taxon>asterids</taxon>
        <taxon>campanulids</taxon>
        <taxon>Asterales</taxon>
        <taxon>Asteraceae</taxon>
        <taxon>Asteroideae</taxon>
        <taxon>Anthemideae</taxon>
        <taxon>Artemisiinae</taxon>
        <taxon>Artemisia</taxon>
    </lineage>
</organism>
<gene>
    <name evidence="2" type="ORF">CTI12_AA120260</name>
</gene>
<dbReference type="OrthoDB" id="737041at2759"/>
<evidence type="ECO:0000313" key="2">
    <source>
        <dbReference type="EMBL" id="PWA88493.1"/>
    </source>
</evidence>
<feature type="compositionally biased region" description="Low complexity" evidence="1">
    <location>
        <begin position="65"/>
        <end position="83"/>
    </location>
</feature>
<feature type="compositionally biased region" description="Low complexity" evidence="1">
    <location>
        <begin position="47"/>
        <end position="58"/>
    </location>
</feature>
<dbReference type="EMBL" id="PKPP01000810">
    <property type="protein sequence ID" value="PWA88493.1"/>
    <property type="molecule type" value="Genomic_DNA"/>
</dbReference>
<dbReference type="PANTHER" id="PTHR33625:SF3">
    <property type="entry name" value="OS04G0550700 PROTEIN"/>
    <property type="match status" value="1"/>
</dbReference>
<evidence type="ECO:0000313" key="3">
    <source>
        <dbReference type="Proteomes" id="UP000245207"/>
    </source>
</evidence>
<keyword evidence="3" id="KW-1185">Reference proteome</keyword>
<reference evidence="2 3" key="1">
    <citation type="journal article" date="2018" name="Mol. Plant">
        <title>The genome of Artemisia annua provides insight into the evolution of Asteraceae family and artemisinin biosynthesis.</title>
        <authorList>
            <person name="Shen Q."/>
            <person name="Zhang L."/>
            <person name="Liao Z."/>
            <person name="Wang S."/>
            <person name="Yan T."/>
            <person name="Shi P."/>
            <person name="Liu M."/>
            <person name="Fu X."/>
            <person name="Pan Q."/>
            <person name="Wang Y."/>
            <person name="Lv Z."/>
            <person name="Lu X."/>
            <person name="Zhang F."/>
            <person name="Jiang W."/>
            <person name="Ma Y."/>
            <person name="Chen M."/>
            <person name="Hao X."/>
            <person name="Li L."/>
            <person name="Tang Y."/>
            <person name="Lv G."/>
            <person name="Zhou Y."/>
            <person name="Sun X."/>
            <person name="Brodelius P.E."/>
            <person name="Rose J.K.C."/>
            <person name="Tang K."/>
        </authorList>
    </citation>
    <scope>NUCLEOTIDE SEQUENCE [LARGE SCALE GENOMIC DNA]</scope>
    <source>
        <strain evidence="3">cv. Huhao1</strain>
        <tissue evidence="2">Leaf</tissue>
    </source>
</reference>
<dbReference type="Proteomes" id="UP000245207">
    <property type="component" value="Unassembled WGS sequence"/>
</dbReference>
<sequence length="295" mass="32441">MRRSFGPMGGGGGGGAMMRTVHRVVRTSSGGHGGGSSHQDPFSQFITSHNNNTSSNTTRPTYKPSSSDNNNSNHPNIISLSSSQHHPVNHLNNEYDDYVFATVPSMDEVNHALSSLQQVVDPPTNSQDSGWELDWIEPSTSMYMLQPRGSQSVYDAFRLLQTESSVQKMVVSLASDKSVWEAVMNNEAVRELRDSVNEANKSTSERDAEPSDGSIPLSDILDWIFINTKAKMMEVLEKTIEMVNKLFQSPRNEKNAKGEGQEGAAIEPFGTKLRSSFLMSVLVMLIVVVTRASRS</sequence>
<proteinExistence type="predicted"/>
<name>A0A2U1PRZ0_ARTAN</name>
<comment type="caution">
    <text evidence="2">The sequence shown here is derived from an EMBL/GenBank/DDBJ whole genome shotgun (WGS) entry which is preliminary data.</text>
</comment>
<accession>A0A2U1PRZ0</accession>
<protein>
    <submittedName>
        <fullName evidence="2">Uncharacterized protein</fullName>
    </submittedName>
</protein>
<dbReference type="STRING" id="35608.A0A2U1PRZ0"/>